<dbReference type="AlphaFoldDB" id="A0A6J4R767"/>
<accession>A0A6J4R767</accession>
<reference evidence="1" key="1">
    <citation type="submission" date="2020-02" db="EMBL/GenBank/DDBJ databases">
        <authorList>
            <person name="Meier V. D."/>
        </authorList>
    </citation>
    <scope>NUCLEOTIDE SEQUENCE</scope>
    <source>
        <strain evidence="1">AVDCRST_MAG02</strain>
    </source>
</reference>
<protein>
    <submittedName>
        <fullName evidence="1">Uncharacterized protein</fullName>
    </submittedName>
</protein>
<gene>
    <name evidence="1" type="ORF">AVDCRST_MAG02-1861</name>
</gene>
<organism evidence="1">
    <name type="scientific">uncultured Rubrobacteraceae bacterium</name>
    <dbReference type="NCBI Taxonomy" id="349277"/>
    <lineage>
        <taxon>Bacteria</taxon>
        <taxon>Bacillati</taxon>
        <taxon>Actinomycetota</taxon>
        <taxon>Rubrobacteria</taxon>
        <taxon>Rubrobacterales</taxon>
        <taxon>Rubrobacteraceae</taxon>
        <taxon>environmental samples</taxon>
    </lineage>
</organism>
<sequence>MRDEFKPRTGAVLFDDEAEDNLAGILRPSATSRSFAETRKRRR</sequence>
<dbReference type="EMBL" id="CADCVH010000066">
    <property type="protein sequence ID" value="CAA9459226.1"/>
    <property type="molecule type" value="Genomic_DNA"/>
</dbReference>
<evidence type="ECO:0000313" key="1">
    <source>
        <dbReference type="EMBL" id="CAA9459226.1"/>
    </source>
</evidence>
<name>A0A6J4R767_9ACTN</name>
<proteinExistence type="predicted"/>